<dbReference type="Pfam" id="PF09070">
    <property type="entry name" value="PFU"/>
    <property type="match status" value="1"/>
</dbReference>
<dbReference type="InterPro" id="IPR038122">
    <property type="entry name" value="PFU_sf"/>
</dbReference>
<evidence type="ECO:0000256" key="6">
    <source>
        <dbReference type="ARBA" id="ARBA00022737"/>
    </source>
</evidence>
<evidence type="ECO:0000256" key="3">
    <source>
        <dbReference type="ARBA" id="ARBA00008495"/>
    </source>
</evidence>
<dbReference type="GO" id="GO:0016905">
    <property type="term" value="F:myosin heavy chain kinase activity"/>
    <property type="evidence" value="ECO:0007669"/>
    <property type="project" value="UniProtKB-EC"/>
</dbReference>
<dbReference type="EMBL" id="AAZO01000561">
    <property type="status" value="NOT_ANNOTATED_CDS"/>
    <property type="molecule type" value="Genomic_DNA"/>
</dbReference>
<dbReference type="PROSITE" id="PS50082">
    <property type="entry name" value="WD_REPEATS_2"/>
    <property type="match status" value="5"/>
</dbReference>
<keyword evidence="5 8" id="KW-0853">WD repeat</keyword>
<dbReference type="AlphaFoldDB" id="E0VB04"/>
<evidence type="ECO:0000256" key="8">
    <source>
        <dbReference type="PROSITE-ProRule" id="PRU00221"/>
    </source>
</evidence>
<evidence type="ECO:0000259" key="10">
    <source>
        <dbReference type="PROSITE" id="PS51394"/>
    </source>
</evidence>
<keyword evidence="6" id="KW-0677">Repeat</keyword>
<feature type="region of interest" description="Disordered" evidence="9">
    <location>
        <begin position="470"/>
        <end position="490"/>
    </location>
</feature>
<dbReference type="PANTHER" id="PTHR19849">
    <property type="entry name" value="PHOSPHOLIPASE A-2-ACTIVATING PROTEIN"/>
    <property type="match status" value="1"/>
</dbReference>
<feature type="repeat" description="WD" evidence="8">
    <location>
        <begin position="145"/>
        <end position="176"/>
    </location>
</feature>
<dbReference type="PROSITE" id="PS51396">
    <property type="entry name" value="PUL"/>
    <property type="match status" value="1"/>
</dbReference>
<evidence type="ECO:0000256" key="4">
    <source>
        <dbReference type="ARBA" id="ARBA00022490"/>
    </source>
</evidence>
<evidence type="ECO:0000313" key="14">
    <source>
        <dbReference type="Proteomes" id="UP000009046"/>
    </source>
</evidence>
<dbReference type="Proteomes" id="UP000009046">
    <property type="component" value="Unassembled WGS sequence"/>
</dbReference>
<dbReference type="VEuPathDB" id="VectorBase:PHUM047800"/>
<reference evidence="12" key="1">
    <citation type="submission" date="2007-04" db="EMBL/GenBank/DDBJ databases">
        <title>Annotation of Pediculus humanus corporis strain USDA.</title>
        <authorList>
            <person name="Kirkness E."/>
            <person name="Hannick L."/>
            <person name="Hass B."/>
            <person name="Bruggner R."/>
            <person name="Lawson D."/>
            <person name="Bidwell S."/>
            <person name="Joardar V."/>
            <person name="Caler E."/>
            <person name="Walenz B."/>
            <person name="Inman J."/>
            <person name="Schobel S."/>
            <person name="Galinsky K."/>
            <person name="Amedeo P."/>
            <person name="Strausberg R."/>
        </authorList>
    </citation>
    <scope>NUCLEOTIDE SEQUENCE</scope>
    <source>
        <strain evidence="12">USDA</strain>
    </source>
</reference>
<dbReference type="EC" id="2.7.11.7" evidence="12"/>
<gene>
    <name evidence="13" type="primary">8232836</name>
    <name evidence="12" type="ORF">Phum_PHUM047800</name>
</gene>
<feature type="repeat" description="WD" evidence="8">
    <location>
        <begin position="103"/>
        <end position="144"/>
    </location>
</feature>
<dbReference type="RefSeq" id="XP_002423298.1">
    <property type="nucleotide sequence ID" value="XM_002423253.1"/>
</dbReference>
<feature type="domain" description="PUL" evidence="11">
    <location>
        <begin position="502"/>
        <end position="755"/>
    </location>
</feature>
<dbReference type="OMA" id="DKCIYYW"/>
<keyword evidence="4" id="KW-0963">Cytoplasm</keyword>
<evidence type="ECO:0000256" key="7">
    <source>
        <dbReference type="ARBA" id="ARBA00023242"/>
    </source>
</evidence>
<dbReference type="CTD" id="8232836"/>
<dbReference type="GeneID" id="8232836"/>
<dbReference type="EnsemblMetazoa" id="PHUM047800-RA">
    <property type="protein sequence ID" value="PHUM047800-PA"/>
    <property type="gene ID" value="PHUM047800"/>
</dbReference>
<dbReference type="InterPro" id="IPR015943">
    <property type="entry name" value="WD40/YVTN_repeat-like_dom_sf"/>
</dbReference>
<comment type="similarity">
    <text evidence="3">Belongs to the WD repeat PLAP family.</text>
</comment>
<dbReference type="InterPro" id="IPR001680">
    <property type="entry name" value="WD40_rpt"/>
</dbReference>
<feature type="domain" description="PFU" evidence="10">
    <location>
        <begin position="363"/>
        <end position="463"/>
    </location>
</feature>
<dbReference type="KEGG" id="phu:Phum_PHUM047800"/>
<keyword evidence="12" id="KW-0808">Transferase</keyword>
<dbReference type="PROSITE" id="PS51394">
    <property type="entry name" value="PFU"/>
    <property type="match status" value="1"/>
</dbReference>
<organism>
    <name type="scientific">Pediculus humanus subsp. corporis</name>
    <name type="common">Body louse</name>
    <dbReference type="NCBI Taxonomy" id="121224"/>
    <lineage>
        <taxon>Eukaryota</taxon>
        <taxon>Metazoa</taxon>
        <taxon>Ecdysozoa</taxon>
        <taxon>Arthropoda</taxon>
        <taxon>Hexapoda</taxon>
        <taxon>Insecta</taxon>
        <taxon>Pterygota</taxon>
        <taxon>Neoptera</taxon>
        <taxon>Paraneoptera</taxon>
        <taxon>Psocodea</taxon>
        <taxon>Troctomorpha</taxon>
        <taxon>Phthiraptera</taxon>
        <taxon>Anoplura</taxon>
        <taxon>Pediculidae</taxon>
        <taxon>Pediculus</taxon>
    </lineage>
</organism>
<feature type="repeat" description="WD" evidence="8">
    <location>
        <begin position="11"/>
        <end position="41"/>
    </location>
</feature>
<dbReference type="EMBL" id="DS235019">
    <property type="protein sequence ID" value="EEB10560.1"/>
    <property type="molecule type" value="Genomic_DNA"/>
</dbReference>
<evidence type="ECO:0000256" key="5">
    <source>
        <dbReference type="ARBA" id="ARBA00022574"/>
    </source>
</evidence>
<dbReference type="PROSITE" id="PS00678">
    <property type="entry name" value="WD_REPEATS_1"/>
    <property type="match status" value="2"/>
</dbReference>
<dbReference type="OrthoDB" id="10265988at2759"/>
<dbReference type="SMART" id="SM00320">
    <property type="entry name" value="WD40"/>
    <property type="match status" value="7"/>
</dbReference>
<dbReference type="GO" id="GO:0005634">
    <property type="term" value="C:nucleus"/>
    <property type="evidence" value="ECO:0007669"/>
    <property type="project" value="UniProtKB-SubCell"/>
</dbReference>
<dbReference type="GO" id="GO:0043161">
    <property type="term" value="P:proteasome-mediated ubiquitin-dependent protein catabolic process"/>
    <property type="evidence" value="ECO:0007669"/>
    <property type="project" value="TreeGrafter"/>
</dbReference>
<dbReference type="InterPro" id="IPR015155">
    <property type="entry name" value="PFU"/>
</dbReference>
<dbReference type="InterPro" id="IPR019775">
    <property type="entry name" value="WD40_repeat_CS"/>
</dbReference>
<reference evidence="12" key="2">
    <citation type="submission" date="2007-04" db="EMBL/GenBank/DDBJ databases">
        <title>The genome of the human body louse.</title>
        <authorList>
            <consortium name="The Human Body Louse Genome Consortium"/>
            <person name="Kirkness E."/>
            <person name="Walenz B."/>
            <person name="Hass B."/>
            <person name="Bruggner R."/>
            <person name="Strausberg R."/>
        </authorList>
    </citation>
    <scope>NUCLEOTIDE SEQUENCE</scope>
    <source>
        <strain evidence="12">USDA</strain>
    </source>
</reference>
<dbReference type="eggNOG" id="KOG0301">
    <property type="taxonomic scope" value="Eukaryota"/>
</dbReference>
<dbReference type="HOGENOM" id="CLU_011791_2_0_1"/>
<dbReference type="Gene3D" id="3.10.20.870">
    <property type="entry name" value="PFU (PLAA family ubiquitin binding), C-terminal domain"/>
    <property type="match status" value="1"/>
</dbReference>
<evidence type="ECO:0000256" key="9">
    <source>
        <dbReference type="SAM" id="MobiDB-lite"/>
    </source>
</evidence>
<accession>E0VB04</accession>
<dbReference type="GO" id="GO:0043130">
    <property type="term" value="F:ubiquitin binding"/>
    <property type="evidence" value="ECO:0007669"/>
    <property type="project" value="TreeGrafter"/>
</dbReference>
<reference evidence="13" key="3">
    <citation type="submission" date="2020-05" db="UniProtKB">
        <authorList>
            <consortium name="EnsemblMetazoa"/>
        </authorList>
    </citation>
    <scope>IDENTIFICATION</scope>
    <source>
        <strain evidence="13">USDA</strain>
    </source>
</reference>
<feature type="repeat" description="WD" evidence="8">
    <location>
        <begin position="226"/>
        <end position="256"/>
    </location>
</feature>
<keyword evidence="7" id="KW-0539">Nucleus</keyword>
<dbReference type="CDD" id="cd00200">
    <property type="entry name" value="WD40"/>
    <property type="match status" value="1"/>
</dbReference>
<dbReference type="InterPro" id="IPR011989">
    <property type="entry name" value="ARM-like"/>
</dbReference>
<feature type="repeat" description="WD" evidence="8">
    <location>
        <begin position="185"/>
        <end position="225"/>
    </location>
</feature>
<protein>
    <submittedName>
        <fullName evidence="12 13">Phospholipase A-2-activating protein, putative</fullName>
        <ecNumber evidence="12">2.7.11.7</ecNumber>
    </submittedName>
</protein>
<dbReference type="PANTHER" id="PTHR19849:SF0">
    <property type="entry name" value="PHOSPHOLIPASE A-2-ACTIVATING PROTEIN"/>
    <property type="match status" value="1"/>
</dbReference>
<proteinExistence type="inferred from homology"/>
<evidence type="ECO:0000313" key="13">
    <source>
        <dbReference type="EnsemblMetazoa" id="PHUM047800-PA"/>
    </source>
</evidence>
<evidence type="ECO:0000313" key="12">
    <source>
        <dbReference type="EMBL" id="EEB10560.1"/>
    </source>
</evidence>
<dbReference type="Gene3D" id="2.130.10.10">
    <property type="entry name" value="YVTN repeat-like/Quinoprotein amine dehydrogenase"/>
    <property type="match status" value="1"/>
</dbReference>
<dbReference type="GO" id="GO:0010992">
    <property type="term" value="P:ubiquitin recycling"/>
    <property type="evidence" value="ECO:0007669"/>
    <property type="project" value="TreeGrafter"/>
</dbReference>
<sequence length="757" mass="84292">MALPYKLSCAIYGHKSDVRSVTVTKDGKIVSGSRDMTAKLWAPNESGCGYRECLTFSSHNNFVSCVCYVPPSNKYCDGVIVTGSNDKAIRLFDGTQTNPFKVLNGHNNTVCKIVPGVQENTILSSSWDQSARLWDLVSFEILSIFVGHEAAVWSVIQLPCGTVATGSADKTIKIWSKNGTCLNTLSGHTDCIRDLALAASKQILSCSNDATIRLWNVESGQCLNTFFGHGHFIYSIFYIDSTSFLTSSEDSTVKLWMNGKVVDTIPIPANSIWSVTTAPNGDIVTGSSDGVVRVFSTDTSRQASQDELKAYEEEISKSEKNSAQKLEGIKISELPGEEALLEKGLKDGQTKLIREGSKVLAYTWSENERKWNLIGNVTGSVENDRVDETGKQVYQGKEYDFVFSVDVEPGKPLLKLPYNKTDDPWHAAQKFIHDNNLSQNFLDEVANFIIRNSGYGKSAIGEGRYIPGNNFSPGESRSGDSGYMTSTSKHQNNKENNIFLNTYFPQREFLKFDQANVNVILEKLMEFNNKIERKSLKVSKSQIENLLKTCESGANCTVEDIETLNILLEWPQELVFPVLDVMRLSIRNFEANKLLCTDKLIPKLMNYISSDSGAMSNTMLALRVLSNMISEEPGFKLAYQNKLRLLSIIENIKPPLSKPIQIAMSTLLLNISVMLRRSETPDGQSETLVVIQNVLSRFTDQEALFRALVALGTLLIDMIDSKKYSSAFKEFLLKFQNDSAYGAKIQQCCHHILEVLQ</sequence>
<keyword evidence="14" id="KW-1185">Reference proteome</keyword>
<evidence type="ECO:0000256" key="2">
    <source>
        <dbReference type="ARBA" id="ARBA00004496"/>
    </source>
</evidence>
<dbReference type="Pfam" id="PF00400">
    <property type="entry name" value="WD40"/>
    <property type="match status" value="7"/>
</dbReference>
<dbReference type="SUPFAM" id="SSF50978">
    <property type="entry name" value="WD40 repeat-like"/>
    <property type="match status" value="1"/>
</dbReference>
<dbReference type="GO" id="GO:0005737">
    <property type="term" value="C:cytoplasm"/>
    <property type="evidence" value="ECO:0007669"/>
    <property type="project" value="UniProtKB-SubCell"/>
</dbReference>
<name>E0VB04_PEDHC</name>
<dbReference type="PRINTS" id="PR00320">
    <property type="entry name" value="GPROTEINBRPT"/>
</dbReference>
<evidence type="ECO:0000256" key="1">
    <source>
        <dbReference type="ARBA" id="ARBA00004123"/>
    </source>
</evidence>
<dbReference type="PROSITE" id="PS50294">
    <property type="entry name" value="WD_REPEATS_REGION"/>
    <property type="match status" value="3"/>
</dbReference>
<dbReference type="FunFam" id="2.130.10.10:FF:000175">
    <property type="entry name" value="Phospholipase A-2-activating protein"/>
    <property type="match status" value="1"/>
</dbReference>
<dbReference type="InterPro" id="IPR020472">
    <property type="entry name" value="WD40_PAC1"/>
</dbReference>
<dbReference type="InterPro" id="IPR036322">
    <property type="entry name" value="WD40_repeat_dom_sf"/>
</dbReference>
<dbReference type="FunCoup" id="E0VB04">
    <property type="interactions" value="2800"/>
</dbReference>
<dbReference type="Pfam" id="PF08324">
    <property type="entry name" value="PUL"/>
    <property type="match status" value="1"/>
</dbReference>
<dbReference type="InterPro" id="IPR013535">
    <property type="entry name" value="PUL_dom"/>
</dbReference>
<comment type="subcellular location">
    <subcellularLocation>
        <location evidence="2">Cytoplasm</location>
    </subcellularLocation>
    <subcellularLocation>
        <location evidence="1">Nucleus</location>
    </subcellularLocation>
</comment>
<dbReference type="STRING" id="121224.E0VB04"/>
<dbReference type="InParanoid" id="E0VB04"/>
<dbReference type="Gene3D" id="1.25.10.10">
    <property type="entry name" value="Leucine-rich Repeat Variant"/>
    <property type="match status" value="1"/>
</dbReference>
<evidence type="ECO:0000259" key="11">
    <source>
        <dbReference type="PROSITE" id="PS51396"/>
    </source>
</evidence>